<accession>A0AAF0E5M0</accession>
<feature type="region of interest" description="Disordered" evidence="1">
    <location>
        <begin position="1"/>
        <end position="125"/>
    </location>
</feature>
<keyword evidence="3" id="KW-1185">Reference proteome</keyword>
<evidence type="ECO:0000313" key="3">
    <source>
        <dbReference type="Proteomes" id="UP001220961"/>
    </source>
</evidence>
<sequence length="216" mass="24094">MVLQNKYKARASRRYKAAHGIPAKPKAGNAPEEKTEESNSGANNSVVESAEGEERVSHDPLKTNTWRYEQSDTEEEAEPEPDVDITKLQEKVLALDIDARMQGQVPGSESDESDDELADPSSRKAQLEILKNVDWEGIQREKQDSEAARELKERFQRQAQGGYTAASWRRVNGSQVSLSQKSRKHRAPDNVMPPQVSAAEKIHSTQGTQTSCLLRP</sequence>
<gene>
    <name evidence="2" type="ORF">MCAP1_001593</name>
</gene>
<evidence type="ECO:0000256" key="1">
    <source>
        <dbReference type="SAM" id="MobiDB-lite"/>
    </source>
</evidence>
<feature type="compositionally biased region" description="Polar residues" evidence="1">
    <location>
        <begin position="38"/>
        <end position="47"/>
    </location>
</feature>
<feature type="compositionally biased region" description="Acidic residues" evidence="1">
    <location>
        <begin position="109"/>
        <end position="118"/>
    </location>
</feature>
<feature type="compositionally biased region" description="Polar residues" evidence="1">
    <location>
        <begin position="204"/>
        <end position="216"/>
    </location>
</feature>
<organism evidence="2 3">
    <name type="scientific">Malassezia caprae</name>
    <dbReference type="NCBI Taxonomy" id="1381934"/>
    <lineage>
        <taxon>Eukaryota</taxon>
        <taxon>Fungi</taxon>
        <taxon>Dikarya</taxon>
        <taxon>Basidiomycota</taxon>
        <taxon>Ustilaginomycotina</taxon>
        <taxon>Malasseziomycetes</taxon>
        <taxon>Malasseziales</taxon>
        <taxon>Malasseziaceae</taxon>
        <taxon>Malassezia</taxon>
    </lineage>
</organism>
<dbReference type="Proteomes" id="UP001220961">
    <property type="component" value="Chromosome 3"/>
</dbReference>
<feature type="region of interest" description="Disordered" evidence="1">
    <location>
        <begin position="158"/>
        <end position="216"/>
    </location>
</feature>
<reference evidence="2" key="1">
    <citation type="submission" date="2023-03" db="EMBL/GenBank/DDBJ databases">
        <title>Mating type loci evolution in Malassezia.</title>
        <authorList>
            <person name="Coelho M.A."/>
        </authorList>
    </citation>
    <scope>NUCLEOTIDE SEQUENCE</scope>
    <source>
        <strain evidence="2">CBS 10434</strain>
    </source>
</reference>
<evidence type="ECO:0000313" key="2">
    <source>
        <dbReference type="EMBL" id="WFD19363.1"/>
    </source>
</evidence>
<feature type="compositionally biased region" description="Acidic residues" evidence="1">
    <location>
        <begin position="71"/>
        <end position="83"/>
    </location>
</feature>
<protein>
    <submittedName>
        <fullName evidence="2">Uncharacterized protein</fullName>
    </submittedName>
</protein>
<name>A0AAF0E5M0_9BASI</name>
<proteinExistence type="predicted"/>
<dbReference type="EMBL" id="CP119910">
    <property type="protein sequence ID" value="WFD19363.1"/>
    <property type="molecule type" value="Genomic_DNA"/>
</dbReference>
<feature type="compositionally biased region" description="Basic residues" evidence="1">
    <location>
        <begin position="7"/>
        <end position="17"/>
    </location>
</feature>
<dbReference type="AlphaFoldDB" id="A0AAF0E5M0"/>
<feature type="compositionally biased region" description="Basic and acidic residues" evidence="1">
    <location>
        <begin position="52"/>
        <end position="61"/>
    </location>
</feature>